<gene>
    <name evidence="3" type="ORF">A2567_01225</name>
</gene>
<name>A0A1F5CGY5_9BACT</name>
<sequence length="216" mass="24707">MKNENKIKNIAEFLKDKRREKNLSLEKLSDLSKIQVYHLEALEAGQFEKLPPSIYRAGIFKRIAKFLDISDEEIVKLYKNENHLIVEPSYANEAISPKENHYFILTPKKLTVFVGGLLLILFSAYLWYQLNFLIGPPNLVVNPKEDFITKEEFIAIKGQTDNGIDLTINGENVYVSSDGNFSKDIQLAAGLNIIEVKAANNFGKITKIVRQILREY</sequence>
<evidence type="ECO:0000259" key="2">
    <source>
        <dbReference type="SMART" id="SM00530"/>
    </source>
</evidence>
<proteinExistence type="predicted"/>
<dbReference type="CDD" id="cd00093">
    <property type="entry name" value="HTH_XRE"/>
    <property type="match status" value="1"/>
</dbReference>
<protein>
    <recommendedName>
        <fullName evidence="2">HTH cro/C1-type domain-containing protein</fullName>
    </recommendedName>
</protein>
<keyword evidence="1" id="KW-0472">Membrane</keyword>
<dbReference type="Gene3D" id="2.60.40.10">
    <property type="entry name" value="Immunoglobulins"/>
    <property type="match status" value="1"/>
</dbReference>
<feature type="transmembrane region" description="Helical" evidence="1">
    <location>
        <begin position="110"/>
        <end position="128"/>
    </location>
</feature>
<reference evidence="3 4" key="1">
    <citation type="journal article" date="2016" name="Nat. Commun.">
        <title>Thousands of microbial genomes shed light on interconnected biogeochemical processes in an aquifer system.</title>
        <authorList>
            <person name="Anantharaman K."/>
            <person name="Brown C.T."/>
            <person name="Hug L.A."/>
            <person name="Sharon I."/>
            <person name="Castelle C.J."/>
            <person name="Probst A.J."/>
            <person name="Thomas B.C."/>
            <person name="Singh A."/>
            <person name="Wilkins M.J."/>
            <person name="Karaoz U."/>
            <person name="Brodie E.L."/>
            <person name="Williams K.H."/>
            <person name="Hubbard S.S."/>
            <person name="Banfield J.F."/>
        </authorList>
    </citation>
    <scope>NUCLEOTIDE SEQUENCE [LARGE SCALE GENOMIC DNA]</scope>
</reference>
<dbReference type="GO" id="GO:0003677">
    <property type="term" value="F:DNA binding"/>
    <property type="evidence" value="ECO:0007669"/>
    <property type="project" value="InterPro"/>
</dbReference>
<evidence type="ECO:0000313" key="4">
    <source>
        <dbReference type="Proteomes" id="UP000178974"/>
    </source>
</evidence>
<accession>A0A1F5CGY5</accession>
<dbReference type="InterPro" id="IPR001387">
    <property type="entry name" value="Cro/C1-type_HTH"/>
</dbReference>
<dbReference type="SUPFAM" id="SSF47413">
    <property type="entry name" value="lambda repressor-like DNA-binding domains"/>
    <property type="match status" value="1"/>
</dbReference>
<evidence type="ECO:0000313" key="3">
    <source>
        <dbReference type="EMBL" id="OGD42110.1"/>
    </source>
</evidence>
<organism evidence="3 4">
    <name type="scientific">Candidatus Azambacteria bacterium RIFOXYD1_FULL_42_11</name>
    <dbReference type="NCBI Taxonomy" id="1797310"/>
    <lineage>
        <taxon>Bacteria</taxon>
        <taxon>Candidatus Azamiibacteriota</taxon>
    </lineage>
</organism>
<dbReference type="InterPro" id="IPR050400">
    <property type="entry name" value="Bact_Cytoskel_RodZ"/>
</dbReference>
<dbReference type="PANTHER" id="PTHR34475:SF1">
    <property type="entry name" value="CYTOSKELETON PROTEIN RODZ"/>
    <property type="match status" value="1"/>
</dbReference>
<dbReference type="AlphaFoldDB" id="A0A1F5CGY5"/>
<dbReference type="InterPro" id="IPR013783">
    <property type="entry name" value="Ig-like_fold"/>
</dbReference>
<dbReference type="Pfam" id="PF13413">
    <property type="entry name" value="HTH_25"/>
    <property type="match status" value="1"/>
</dbReference>
<dbReference type="SMART" id="SM00530">
    <property type="entry name" value="HTH_XRE"/>
    <property type="match status" value="1"/>
</dbReference>
<dbReference type="InterPro" id="IPR010982">
    <property type="entry name" value="Lambda_DNA-bd_dom_sf"/>
</dbReference>
<dbReference type="Proteomes" id="UP000178974">
    <property type="component" value="Unassembled WGS sequence"/>
</dbReference>
<comment type="caution">
    <text evidence="3">The sequence shown here is derived from an EMBL/GenBank/DDBJ whole genome shotgun (WGS) entry which is preliminary data.</text>
</comment>
<dbReference type="Gene3D" id="1.10.260.40">
    <property type="entry name" value="lambda repressor-like DNA-binding domains"/>
    <property type="match status" value="1"/>
</dbReference>
<dbReference type="EMBL" id="MEZA01000021">
    <property type="protein sequence ID" value="OGD42110.1"/>
    <property type="molecule type" value="Genomic_DNA"/>
</dbReference>
<keyword evidence="1" id="KW-0812">Transmembrane</keyword>
<keyword evidence="1" id="KW-1133">Transmembrane helix</keyword>
<dbReference type="Pfam" id="PF09136">
    <property type="entry name" value="Glucodextran_B"/>
    <property type="match status" value="1"/>
</dbReference>
<feature type="domain" description="HTH cro/C1-type" evidence="2">
    <location>
        <begin position="13"/>
        <end position="74"/>
    </location>
</feature>
<evidence type="ECO:0000256" key="1">
    <source>
        <dbReference type="SAM" id="Phobius"/>
    </source>
</evidence>
<dbReference type="PANTHER" id="PTHR34475">
    <property type="match status" value="1"/>
</dbReference>